<evidence type="ECO:0000313" key="2">
    <source>
        <dbReference type="EMBL" id="XAG31084.1"/>
    </source>
</evidence>
<reference evidence="1" key="2">
    <citation type="submission" date="2023-06" db="EMBL/GenBank/DDBJ databases">
        <title>Acute promotion of culturable opportunistic pathogens and persistent increase of antibiotic resistance following antibiotic exposure in mouse gut microbiota.</title>
        <authorList>
            <person name="Li L."/>
            <person name="Wang B."/>
            <person name="Sun Y."/>
            <person name="Wang M."/>
            <person name="Xu H."/>
        </authorList>
    </citation>
    <scope>NUCLEOTIDE SEQUENCE</scope>
    <source>
        <strain evidence="1">EPA10_1</strain>
    </source>
</reference>
<sequence>MMSRQNKQAILARRKKLLLNKIQQQRSDLGQSTQIWLDVTEPYDKAWRILVSLKPALLVGASFISLYSIKHPKKIMRLAQRTIGAIGLIRTLQNSFKKTSD</sequence>
<dbReference type="Pfam" id="PF13997">
    <property type="entry name" value="YqjK"/>
    <property type="match status" value="1"/>
</dbReference>
<evidence type="ECO:0000313" key="1">
    <source>
        <dbReference type="EMBL" id="MDL5355579.1"/>
    </source>
</evidence>
<organism evidence="1 3">
    <name type="scientific">Proteus faecis</name>
    <dbReference type="NCBI Taxonomy" id="2050967"/>
    <lineage>
        <taxon>Bacteria</taxon>
        <taxon>Pseudomonadati</taxon>
        <taxon>Pseudomonadota</taxon>
        <taxon>Gammaproteobacteria</taxon>
        <taxon>Enterobacterales</taxon>
        <taxon>Morganellaceae</taxon>
        <taxon>Proteus</taxon>
    </lineage>
</organism>
<name>A0AAW7CUQ3_9GAMM</name>
<dbReference type="GeneID" id="83613553"/>
<dbReference type="EMBL" id="CP095785">
    <property type="protein sequence ID" value="XAG31084.1"/>
    <property type="molecule type" value="Genomic_DNA"/>
</dbReference>
<reference evidence="2 4" key="1">
    <citation type="submission" date="2022-03" db="EMBL/GenBank/DDBJ databases">
        <title>Sea Food Isolates.</title>
        <authorList>
            <person name="Li C."/>
        </authorList>
    </citation>
    <scope>NUCLEOTIDE SEQUENCE [LARGE SCALE GENOMIC DNA]</scope>
    <source>
        <strain evidence="2 4">19MO01SH08</strain>
    </source>
</reference>
<dbReference type="Proteomes" id="UP001224739">
    <property type="component" value="Unassembled WGS sequence"/>
</dbReference>
<dbReference type="AlphaFoldDB" id="A0AAW7CUQ3"/>
<accession>A0AAW7CUQ3</accession>
<protein>
    <submittedName>
        <fullName evidence="1">YqjK-like family protein</fullName>
    </submittedName>
</protein>
<gene>
    <name evidence="2" type="ORF">MYW70_14250</name>
    <name evidence="1" type="ORF">QSH02_12135</name>
</gene>
<dbReference type="RefSeq" id="WP_228407151.1">
    <property type="nucleotide sequence ID" value="NZ_CP095785.1"/>
</dbReference>
<evidence type="ECO:0000313" key="4">
    <source>
        <dbReference type="Proteomes" id="UP001438077"/>
    </source>
</evidence>
<evidence type="ECO:0000313" key="3">
    <source>
        <dbReference type="Proteomes" id="UP001224739"/>
    </source>
</evidence>
<dbReference type="Proteomes" id="UP001438077">
    <property type="component" value="Chromosome"/>
</dbReference>
<dbReference type="InterPro" id="IPR025612">
    <property type="entry name" value="YqjK"/>
</dbReference>
<proteinExistence type="predicted"/>
<keyword evidence="4" id="KW-1185">Reference proteome</keyword>
<dbReference type="EMBL" id="JASVWL010000009">
    <property type="protein sequence ID" value="MDL5355579.1"/>
    <property type="molecule type" value="Genomic_DNA"/>
</dbReference>